<dbReference type="EMBL" id="JBBNAF010000007">
    <property type="protein sequence ID" value="KAK9127753.1"/>
    <property type="molecule type" value="Genomic_DNA"/>
</dbReference>
<dbReference type="AlphaFoldDB" id="A0AAP0J5F7"/>
<dbReference type="Proteomes" id="UP001420932">
    <property type="component" value="Unassembled WGS sequence"/>
</dbReference>
<gene>
    <name evidence="1" type="ORF">Syun_016550</name>
</gene>
<reference evidence="1 2" key="1">
    <citation type="submission" date="2024-01" db="EMBL/GenBank/DDBJ databases">
        <title>Genome assemblies of Stephania.</title>
        <authorList>
            <person name="Yang L."/>
        </authorList>
    </citation>
    <scope>NUCLEOTIDE SEQUENCE [LARGE SCALE GENOMIC DNA]</scope>
    <source>
        <strain evidence="1">YNDBR</strain>
        <tissue evidence="1">Leaf</tissue>
    </source>
</reference>
<sequence>MVGAGILRGVDYGVVEGAFGGGGGVIKGALALAEALTRSLATAPSTREESFGLVSGGDPLAFAMIIRLLPNLVDESRRVEAEEGLLGSNSIPMRIIHLEIETETPSAFVVALHLLHPRETDITSSPSSRLHFVVIVAGRPLPRSSSSSLVLLFPGRRVSSPFISPVVVLSHRPRPASRLLPVHRHPLASLVVIGRWSPPLPGRWFARHCSSSPRLPLLLLLAPGRRHCSSLGRQKKGIYDQWLSSSSLQTQISQLSSPKIPAAAQSPKIRRRTIAEDSPPLPSPSLSTAIIDVDRDSSAQSFIRNPRRLRLAARPCPIESVGRRHCRCAVFFFGAAATARSSPPVPLFAPLIRHRCPLLSICRCWPSTGLRGPVICPLCDHLCRRRWSPLLLDPAPPPPPACRWLPHAILRAAAWAGSTAMRSLGPLFRGRRCRLAPP</sequence>
<evidence type="ECO:0000313" key="1">
    <source>
        <dbReference type="EMBL" id="KAK9127753.1"/>
    </source>
</evidence>
<name>A0AAP0J5F7_9MAGN</name>
<dbReference type="PANTHER" id="PTHR38372:SF2">
    <property type="entry name" value="DENTIN SIALOPHOSPHOPROTEIN-LIKE PROTEIN"/>
    <property type="match status" value="1"/>
</dbReference>
<organism evidence="1 2">
    <name type="scientific">Stephania yunnanensis</name>
    <dbReference type="NCBI Taxonomy" id="152371"/>
    <lineage>
        <taxon>Eukaryota</taxon>
        <taxon>Viridiplantae</taxon>
        <taxon>Streptophyta</taxon>
        <taxon>Embryophyta</taxon>
        <taxon>Tracheophyta</taxon>
        <taxon>Spermatophyta</taxon>
        <taxon>Magnoliopsida</taxon>
        <taxon>Ranunculales</taxon>
        <taxon>Menispermaceae</taxon>
        <taxon>Menispermoideae</taxon>
        <taxon>Cissampelideae</taxon>
        <taxon>Stephania</taxon>
    </lineage>
</organism>
<dbReference type="PANTHER" id="PTHR38372">
    <property type="entry name" value="DENTIN SIALOPHOSPHOPROTEIN-LIKE PROTEIN"/>
    <property type="match status" value="1"/>
</dbReference>
<accession>A0AAP0J5F7</accession>
<protein>
    <submittedName>
        <fullName evidence="1">Uncharacterized protein</fullName>
    </submittedName>
</protein>
<keyword evidence="2" id="KW-1185">Reference proteome</keyword>
<proteinExistence type="predicted"/>
<comment type="caution">
    <text evidence="1">The sequence shown here is derived from an EMBL/GenBank/DDBJ whole genome shotgun (WGS) entry which is preliminary data.</text>
</comment>
<evidence type="ECO:0000313" key="2">
    <source>
        <dbReference type="Proteomes" id="UP001420932"/>
    </source>
</evidence>